<evidence type="ECO:0000313" key="4">
    <source>
        <dbReference type="Proteomes" id="UP000266693"/>
    </source>
</evidence>
<dbReference type="OrthoDB" id="6174642at2"/>
<dbReference type="Gene3D" id="2.60.40.3940">
    <property type="match status" value="1"/>
</dbReference>
<organism evidence="3 4">
    <name type="scientific">Sphingomonas gilva</name>
    <dbReference type="NCBI Taxonomy" id="2305907"/>
    <lineage>
        <taxon>Bacteria</taxon>
        <taxon>Pseudomonadati</taxon>
        <taxon>Pseudomonadota</taxon>
        <taxon>Alphaproteobacteria</taxon>
        <taxon>Sphingomonadales</taxon>
        <taxon>Sphingomonadaceae</taxon>
        <taxon>Sphingomonas</taxon>
    </lineage>
</organism>
<keyword evidence="4" id="KW-1185">Reference proteome</keyword>
<evidence type="ECO:0000259" key="2">
    <source>
        <dbReference type="Pfam" id="PF21882"/>
    </source>
</evidence>
<name>A0A396S1G0_9SPHN</name>
<feature type="domain" description="Putative tail fiber protein gp53-like C-terminal" evidence="2">
    <location>
        <begin position="143"/>
        <end position="234"/>
    </location>
</feature>
<dbReference type="AlphaFoldDB" id="A0A396S1G0"/>
<dbReference type="RefSeq" id="WP_118864382.1">
    <property type="nucleotide sequence ID" value="NZ_QWLV01000005.1"/>
</dbReference>
<protein>
    <recommendedName>
        <fullName evidence="2">Putative tail fiber protein gp53-like C-terminal domain-containing protein</fullName>
    </recommendedName>
</protein>
<proteinExistence type="predicted"/>
<reference evidence="3 4" key="1">
    <citation type="submission" date="2018-08" db="EMBL/GenBank/DDBJ databases">
        <title>The multiple taxonomic identification of Sphingomonas gilva.</title>
        <authorList>
            <person name="Zhu D."/>
            <person name="Zheng S."/>
        </authorList>
    </citation>
    <scope>NUCLEOTIDE SEQUENCE [LARGE SCALE GENOMIC DNA]</scope>
    <source>
        <strain evidence="3 4">ZDH117</strain>
    </source>
</reference>
<comment type="caution">
    <text evidence="3">The sequence shown here is derived from an EMBL/GenBank/DDBJ whole genome shotgun (WGS) entry which is preliminary data.</text>
</comment>
<accession>A0A396S1G0</accession>
<dbReference type="EMBL" id="QWLV01000005">
    <property type="protein sequence ID" value="RHW17215.1"/>
    <property type="molecule type" value="Genomic_DNA"/>
</dbReference>
<gene>
    <name evidence="3" type="ORF">D1610_11745</name>
</gene>
<evidence type="ECO:0000256" key="1">
    <source>
        <dbReference type="SAM" id="MobiDB-lite"/>
    </source>
</evidence>
<feature type="region of interest" description="Disordered" evidence="1">
    <location>
        <begin position="1"/>
        <end position="25"/>
    </location>
</feature>
<dbReference type="Proteomes" id="UP000266693">
    <property type="component" value="Unassembled WGS sequence"/>
</dbReference>
<dbReference type="Pfam" id="PF21882">
    <property type="entry name" value="Gp53-like_C"/>
    <property type="match status" value="1"/>
</dbReference>
<dbReference type="InterPro" id="IPR054075">
    <property type="entry name" value="Gp53-like_C"/>
</dbReference>
<evidence type="ECO:0000313" key="3">
    <source>
        <dbReference type="EMBL" id="RHW17215.1"/>
    </source>
</evidence>
<sequence>MHKIDGPGSVNGAFSEGNPAQGQRATKVTADWLNDIQDNVLHVLTEAGVDPTKGRAADLLDAIDQRIINVGGGTGEGVPTARTISASGLATGGGDLTADRTITVPKASPAEVAAGTDDTKAITPLALAESISGTLTSEGSAEMPGGLIIKWGGVRGNYSQGPVYKQFLADGQASPFPNACLRVTATSVNSSSVGNKDIGAQIVDYDAAGVTIYMQDPGTALNTINGFDYIAIGW</sequence>